<feature type="chain" id="PRO_5022846851" evidence="2">
    <location>
        <begin position="26"/>
        <end position="216"/>
    </location>
</feature>
<feature type="signal peptide" evidence="2">
    <location>
        <begin position="1"/>
        <end position="25"/>
    </location>
</feature>
<evidence type="ECO:0000256" key="2">
    <source>
        <dbReference type="SAM" id="SignalP"/>
    </source>
</evidence>
<organism evidence="3 4">
    <name type="scientific">Stieleria maiorica</name>
    <dbReference type="NCBI Taxonomy" id="2795974"/>
    <lineage>
        <taxon>Bacteria</taxon>
        <taxon>Pseudomonadati</taxon>
        <taxon>Planctomycetota</taxon>
        <taxon>Planctomycetia</taxon>
        <taxon>Pirellulales</taxon>
        <taxon>Pirellulaceae</taxon>
        <taxon>Stieleria</taxon>
    </lineage>
</organism>
<protein>
    <submittedName>
        <fullName evidence="3">Uncharacterized protein</fullName>
    </submittedName>
</protein>
<proteinExistence type="predicted"/>
<evidence type="ECO:0000313" key="3">
    <source>
        <dbReference type="EMBL" id="QEF98387.1"/>
    </source>
</evidence>
<evidence type="ECO:0000313" key="4">
    <source>
        <dbReference type="Proteomes" id="UP000321353"/>
    </source>
</evidence>
<dbReference type="EMBL" id="CP036264">
    <property type="protein sequence ID" value="QEF98387.1"/>
    <property type="molecule type" value="Genomic_DNA"/>
</dbReference>
<dbReference type="Proteomes" id="UP000321353">
    <property type="component" value="Chromosome"/>
</dbReference>
<dbReference type="KEGG" id="smam:Mal15_24390"/>
<sequence precursor="true">MNAAIKNVAFAITLSLLTSATSGYAETSTTQLRQQTRKQLRLEATAASAQAQDDAAAALCDLYVVLRRDPRYGTSDMLQGDAAKVRKRLMTIARRREIQLGRKGIARPAALSMQVDSAIRAALVDQKSTDQEAGDQKSATPERNEVRTVNPVAGGGAAAGAGWQLVELIERIVAPDFWESRGGVGSIQYFAMRRVLVVRATSDVHQQVKDLLMALR</sequence>
<keyword evidence="2" id="KW-0732">Signal</keyword>
<evidence type="ECO:0000256" key="1">
    <source>
        <dbReference type="SAM" id="MobiDB-lite"/>
    </source>
</evidence>
<reference evidence="3 4" key="1">
    <citation type="submission" date="2019-02" db="EMBL/GenBank/DDBJ databases">
        <title>Planctomycetal bacteria perform biofilm scaping via a novel small molecule.</title>
        <authorList>
            <person name="Jeske O."/>
            <person name="Boedeker C."/>
            <person name="Wiegand S."/>
            <person name="Breitling P."/>
            <person name="Kallscheuer N."/>
            <person name="Jogler M."/>
            <person name="Rohde M."/>
            <person name="Petersen J."/>
            <person name="Medema M.H."/>
            <person name="Surup F."/>
            <person name="Jogler C."/>
        </authorList>
    </citation>
    <scope>NUCLEOTIDE SEQUENCE [LARGE SCALE GENOMIC DNA]</scope>
    <source>
        <strain evidence="3 4">Mal15</strain>
    </source>
</reference>
<gene>
    <name evidence="3" type="ORF">Mal15_24390</name>
</gene>
<dbReference type="AlphaFoldDB" id="A0A5B9MH30"/>
<name>A0A5B9MH30_9BACT</name>
<dbReference type="RefSeq" id="WP_147867921.1">
    <property type="nucleotide sequence ID" value="NZ_CP036264.1"/>
</dbReference>
<accession>A0A5B9MH30</accession>
<keyword evidence="4" id="KW-1185">Reference proteome</keyword>
<feature type="region of interest" description="Disordered" evidence="1">
    <location>
        <begin position="126"/>
        <end position="153"/>
    </location>
</feature>